<dbReference type="PROSITE" id="PS00061">
    <property type="entry name" value="ADH_SHORT"/>
    <property type="match status" value="1"/>
</dbReference>
<protein>
    <submittedName>
        <fullName evidence="5">SDR family NAD(P)-dependent oxidoreductase</fullName>
    </submittedName>
</protein>
<dbReference type="InterPro" id="IPR051911">
    <property type="entry name" value="SDR_oxidoreductase"/>
</dbReference>
<dbReference type="PANTHER" id="PTHR43976:SF16">
    <property type="entry name" value="SHORT-CHAIN DEHYDROGENASE_REDUCTASE FAMILY PROTEIN"/>
    <property type="match status" value="1"/>
</dbReference>
<dbReference type="SUPFAM" id="SSF51735">
    <property type="entry name" value="NAD(P)-binding Rossmann-fold domains"/>
    <property type="match status" value="1"/>
</dbReference>
<dbReference type="RefSeq" id="WP_378022226.1">
    <property type="nucleotide sequence ID" value="NZ_JBHSKG010000009.1"/>
</dbReference>
<evidence type="ECO:0000313" key="5">
    <source>
        <dbReference type="EMBL" id="MFC5140044.1"/>
    </source>
</evidence>
<dbReference type="EMBL" id="JBHSKG010000009">
    <property type="protein sequence ID" value="MFC5140044.1"/>
    <property type="molecule type" value="Genomic_DNA"/>
</dbReference>
<comment type="caution">
    <text evidence="5">The sequence shown here is derived from an EMBL/GenBank/DDBJ whole genome shotgun (WGS) entry which is preliminary data.</text>
</comment>
<evidence type="ECO:0000259" key="4">
    <source>
        <dbReference type="SMART" id="SM00822"/>
    </source>
</evidence>
<proteinExistence type="inferred from homology"/>
<evidence type="ECO:0000256" key="1">
    <source>
        <dbReference type="ARBA" id="ARBA00006484"/>
    </source>
</evidence>
<feature type="domain" description="Ketoreductase" evidence="4">
    <location>
        <begin position="9"/>
        <end position="178"/>
    </location>
</feature>
<reference evidence="6" key="1">
    <citation type="journal article" date="2019" name="Int. J. Syst. Evol. Microbiol.">
        <title>The Global Catalogue of Microorganisms (GCM) 10K type strain sequencing project: providing services to taxonomists for standard genome sequencing and annotation.</title>
        <authorList>
            <consortium name="The Broad Institute Genomics Platform"/>
            <consortium name="The Broad Institute Genome Sequencing Center for Infectious Disease"/>
            <person name="Wu L."/>
            <person name="Ma J."/>
        </authorList>
    </citation>
    <scope>NUCLEOTIDE SEQUENCE [LARGE SCALE GENOMIC DNA]</scope>
    <source>
        <strain evidence="6">XZYJ18</strain>
    </source>
</reference>
<comment type="similarity">
    <text evidence="1 3">Belongs to the short-chain dehydrogenases/reductases (SDR) family.</text>
</comment>
<dbReference type="Proteomes" id="UP001596175">
    <property type="component" value="Unassembled WGS sequence"/>
</dbReference>
<dbReference type="InterPro" id="IPR036291">
    <property type="entry name" value="NAD(P)-bd_dom_sf"/>
</dbReference>
<dbReference type="PRINTS" id="PR00081">
    <property type="entry name" value="GDHRDH"/>
</dbReference>
<organism evidence="5 6">
    <name type="scientific">Actinomycetospora rhizophila</name>
    <dbReference type="NCBI Taxonomy" id="1416876"/>
    <lineage>
        <taxon>Bacteria</taxon>
        <taxon>Bacillati</taxon>
        <taxon>Actinomycetota</taxon>
        <taxon>Actinomycetes</taxon>
        <taxon>Pseudonocardiales</taxon>
        <taxon>Pseudonocardiaceae</taxon>
        <taxon>Actinomycetospora</taxon>
    </lineage>
</organism>
<gene>
    <name evidence="5" type="ORF">ACFPK1_17520</name>
</gene>
<evidence type="ECO:0000313" key="6">
    <source>
        <dbReference type="Proteomes" id="UP001596175"/>
    </source>
</evidence>
<dbReference type="InterPro" id="IPR002347">
    <property type="entry name" value="SDR_fam"/>
</dbReference>
<dbReference type="Pfam" id="PF00106">
    <property type="entry name" value="adh_short"/>
    <property type="match status" value="1"/>
</dbReference>
<dbReference type="InterPro" id="IPR057326">
    <property type="entry name" value="KR_dom"/>
</dbReference>
<sequence>MSYPTDRPATWFVTGASRGLGLELVVALLERGDRVAATTRSLERLTGALEGRADTADLLALEVDLRDAAAVDGAVRATTERFGALDVVVNNAGYGFLAAVEETSEADVRAMLDVAVVGAWNVLRSALPVMRAHRSGHVVTVSSVLGLTAVPGWALYCAGKFALEGLSEALAAEVADLGIDVTIVEPGYFRTDFLSTDSLALPADTSGDYPAIRAMVRDHLALQGSQLGDPVRGAARIVAGVVEGGGPLRQVLGSDAHAYATAKVEALRENLDRTRDTASLTDF</sequence>
<evidence type="ECO:0000256" key="2">
    <source>
        <dbReference type="ARBA" id="ARBA00023002"/>
    </source>
</evidence>
<accession>A0ABV9ZF70</accession>
<keyword evidence="2" id="KW-0560">Oxidoreductase</keyword>
<dbReference type="SMART" id="SM00822">
    <property type="entry name" value="PKS_KR"/>
    <property type="match status" value="1"/>
</dbReference>
<dbReference type="Gene3D" id="3.40.50.720">
    <property type="entry name" value="NAD(P)-binding Rossmann-like Domain"/>
    <property type="match status" value="1"/>
</dbReference>
<dbReference type="InterPro" id="IPR020904">
    <property type="entry name" value="Sc_DH/Rdtase_CS"/>
</dbReference>
<dbReference type="CDD" id="cd05374">
    <property type="entry name" value="17beta-HSD-like_SDR_c"/>
    <property type="match status" value="1"/>
</dbReference>
<dbReference type="PANTHER" id="PTHR43976">
    <property type="entry name" value="SHORT CHAIN DEHYDROGENASE"/>
    <property type="match status" value="1"/>
</dbReference>
<dbReference type="PRINTS" id="PR00080">
    <property type="entry name" value="SDRFAMILY"/>
</dbReference>
<keyword evidence="6" id="KW-1185">Reference proteome</keyword>
<name>A0ABV9ZF70_9PSEU</name>
<evidence type="ECO:0000256" key="3">
    <source>
        <dbReference type="RuleBase" id="RU000363"/>
    </source>
</evidence>